<comment type="caution">
    <text evidence="1">The sequence shown here is derived from an EMBL/GenBank/DDBJ whole genome shotgun (WGS) entry which is preliminary data.</text>
</comment>
<protein>
    <recommendedName>
        <fullName evidence="3">Transposase</fullName>
    </recommendedName>
</protein>
<reference evidence="2" key="1">
    <citation type="submission" date="2020-04" db="EMBL/GenBank/DDBJ databases">
        <title>Description of novel Gluconacetobacter.</title>
        <authorList>
            <person name="Sombolestani A."/>
        </authorList>
    </citation>
    <scope>NUCLEOTIDE SEQUENCE [LARGE SCALE GENOMIC DNA]</scope>
    <source>
        <strain evidence="2">R-71646</strain>
    </source>
</reference>
<gene>
    <name evidence="1" type="ORF">HKD31_10485</name>
</gene>
<accession>A0ABR9YNI1</accession>
<organism evidence="1 2">
    <name type="scientific">Gluconobacter potus</name>
    <dbReference type="NCBI Taxonomy" id="2724927"/>
    <lineage>
        <taxon>Bacteria</taxon>
        <taxon>Pseudomonadati</taxon>
        <taxon>Pseudomonadota</taxon>
        <taxon>Alphaproteobacteria</taxon>
        <taxon>Acetobacterales</taxon>
        <taxon>Acetobacteraceae</taxon>
        <taxon>Gluconobacter</taxon>
    </lineage>
</organism>
<dbReference type="Proteomes" id="UP000644588">
    <property type="component" value="Unassembled WGS sequence"/>
</dbReference>
<dbReference type="EMBL" id="JABCQF010000006">
    <property type="protein sequence ID" value="MBF0883164.1"/>
    <property type="molecule type" value="Genomic_DNA"/>
</dbReference>
<evidence type="ECO:0000313" key="2">
    <source>
        <dbReference type="Proteomes" id="UP000644588"/>
    </source>
</evidence>
<sequence>MSAHCLSGASGMVRRVCLLSFAGQYWRMKVRPAFRQCGNRLCTRHHLKELDEDMMRFQPFQRSGIITIGTL</sequence>
<proteinExistence type="predicted"/>
<keyword evidence="2" id="KW-1185">Reference proteome</keyword>
<dbReference type="RefSeq" id="WP_194265005.1">
    <property type="nucleotide sequence ID" value="NZ_JABCQF010000006.1"/>
</dbReference>
<reference evidence="1 2" key="2">
    <citation type="submission" date="2020-11" db="EMBL/GenBank/DDBJ databases">
        <title>Description of novel Gluconobacter species.</title>
        <authorList>
            <person name="Cleenwerck I."/>
            <person name="Cnockaert M."/>
            <person name="Borremans W."/>
            <person name="Wieme A.D."/>
            <person name="De Vuyst L."/>
            <person name="Vandamme P."/>
        </authorList>
    </citation>
    <scope>NUCLEOTIDE SEQUENCE [LARGE SCALE GENOMIC DNA]</scope>
    <source>
        <strain evidence="1 2">R-71646</strain>
    </source>
</reference>
<name>A0ABR9YNI1_9PROT</name>
<evidence type="ECO:0008006" key="3">
    <source>
        <dbReference type="Google" id="ProtNLM"/>
    </source>
</evidence>
<evidence type="ECO:0000313" key="1">
    <source>
        <dbReference type="EMBL" id="MBF0883164.1"/>
    </source>
</evidence>